<feature type="transmembrane region" description="Helical" evidence="4">
    <location>
        <begin position="315"/>
        <end position="336"/>
    </location>
</feature>
<keyword evidence="2" id="KW-0808">Transferase</keyword>
<dbReference type="AlphaFoldDB" id="A0A814H6J4"/>
<keyword evidence="3" id="KW-0012">Acyltransferase</keyword>
<evidence type="ECO:0000256" key="1">
    <source>
        <dbReference type="ARBA" id="ARBA00008655"/>
    </source>
</evidence>
<dbReference type="Pfam" id="PF01553">
    <property type="entry name" value="Acyltransferase"/>
    <property type="match status" value="1"/>
</dbReference>
<proteinExistence type="inferred from homology"/>
<dbReference type="InterPro" id="IPR032098">
    <property type="entry name" value="Acyltransf_C"/>
</dbReference>
<feature type="transmembrane region" description="Helical" evidence="4">
    <location>
        <begin position="342"/>
        <end position="360"/>
    </location>
</feature>
<comment type="caution">
    <text evidence="6">The sequence shown here is derived from an EMBL/GenBank/DDBJ whole genome shotgun (WGS) entry which is preliminary data.</text>
</comment>
<evidence type="ECO:0000256" key="2">
    <source>
        <dbReference type="ARBA" id="ARBA00022679"/>
    </source>
</evidence>
<dbReference type="Pfam" id="PF16076">
    <property type="entry name" value="Acyltransf_C"/>
    <property type="match status" value="1"/>
</dbReference>
<accession>A0A814H6J4</accession>
<dbReference type="CDD" id="cd07990">
    <property type="entry name" value="LPLAT_LCLAT1-like"/>
    <property type="match status" value="1"/>
</dbReference>
<dbReference type="PANTHER" id="PTHR10983">
    <property type="entry name" value="1-ACYLGLYCEROL-3-PHOSPHATE ACYLTRANSFERASE-RELATED"/>
    <property type="match status" value="1"/>
</dbReference>
<feature type="domain" description="Phospholipid/glycerol acyltransferase" evidence="5">
    <location>
        <begin position="90"/>
        <end position="215"/>
    </location>
</feature>
<reference evidence="6" key="1">
    <citation type="submission" date="2021-02" db="EMBL/GenBank/DDBJ databases">
        <authorList>
            <person name="Nowell W R."/>
        </authorList>
    </citation>
    <scope>NUCLEOTIDE SEQUENCE</scope>
</reference>
<keyword evidence="4" id="KW-1133">Transmembrane helix</keyword>
<evidence type="ECO:0000313" key="6">
    <source>
        <dbReference type="EMBL" id="CAF1006492.1"/>
    </source>
</evidence>
<dbReference type="GO" id="GO:0012505">
    <property type="term" value="C:endomembrane system"/>
    <property type="evidence" value="ECO:0007669"/>
    <property type="project" value="TreeGrafter"/>
</dbReference>
<dbReference type="SUPFAM" id="SSF69593">
    <property type="entry name" value="Glycerol-3-phosphate (1)-acyltransferase"/>
    <property type="match status" value="1"/>
</dbReference>
<name>A0A814H6J4_9BILA</name>
<comment type="similarity">
    <text evidence="1">Belongs to the 1-acyl-sn-glycerol-3-phosphate acyltransferase family.</text>
</comment>
<organism evidence="6 7">
    <name type="scientific">Rotaria sordida</name>
    <dbReference type="NCBI Taxonomy" id="392033"/>
    <lineage>
        <taxon>Eukaryota</taxon>
        <taxon>Metazoa</taxon>
        <taxon>Spiralia</taxon>
        <taxon>Gnathifera</taxon>
        <taxon>Rotifera</taxon>
        <taxon>Eurotatoria</taxon>
        <taxon>Bdelloidea</taxon>
        <taxon>Philodinida</taxon>
        <taxon>Philodinidae</taxon>
        <taxon>Rotaria</taxon>
    </lineage>
</organism>
<sequence length="381" mass="44687">MPIYDEFKSSFIIIIFLTYIFLVSGLIINFFQLCSCIIWPFNRELFRKINCYLALGLWSQLTFFAQWWSKSDCVLYINPDDLQKIANENIFVIMNHKYDIDWLVAWMACQRLGMLKGSKIVAKQPHKYIPILGWCFVCTETIFVRRVWESDRQTFLKDLQKILANYPKNHFFNLMLSCEGTRFTEKKRLASMKIAREKGLPELKHHLLPRTKGFTLLIQGTENRIQSLYDITVGFRKTGAKPTLRSILKGRSCQAEMFIRRFPMSEIPTDAEGSSNWIHQLYREKDQIFDYFAQHDTFEGNGLPRTKIPCNYYDLLIELGWIIIIGIPSIIYLFQFLWTSSFFAQLIFVIIICIATIGVRKMIAVTETERGSHYGETSKED</sequence>
<evidence type="ECO:0000313" key="7">
    <source>
        <dbReference type="Proteomes" id="UP000663889"/>
    </source>
</evidence>
<keyword evidence="4" id="KW-0812">Transmembrane</keyword>
<dbReference type="EMBL" id="CAJNOU010000468">
    <property type="protein sequence ID" value="CAF1006492.1"/>
    <property type="molecule type" value="Genomic_DNA"/>
</dbReference>
<gene>
    <name evidence="6" type="ORF">SEV965_LOCUS11065</name>
</gene>
<evidence type="ECO:0000256" key="4">
    <source>
        <dbReference type="SAM" id="Phobius"/>
    </source>
</evidence>
<dbReference type="GO" id="GO:0003841">
    <property type="term" value="F:1-acylglycerol-3-phosphate O-acyltransferase activity"/>
    <property type="evidence" value="ECO:0007669"/>
    <property type="project" value="TreeGrafter"/>
</dbReference>
<feature type="transmembrane region" description="Helical" evidence="4">
    <location>
        <begin position="12"/>
        <end position="39"/>
    </location>
</feature>
<dbReference type="SMART" id="SM00563">
    <property type="entry name" value="PlsC"/>
    <property type="match status" value="1"/>
</dbReference>
<evidence type="ECO:0000259" key="5">
    <source>
        <dbReference type="SMART" id="SM00563"/>
    </source>
</evidence>
<dbReference type="InterPro" id="IPR002123">
    <property type="entry name" value="Plipid/glycerol_acylTrfase"/>
</dbReference>
<protein>
    <recommendedName>
        <fullName evidence="5">Phospholipid/glycerol acyltransferase domain-containing protein</fullName>
    </recommendedName>
</protein>
<keyword evidence="4" id="KW-0472">Membrane</keyword>
<dbReference type="PANTHER" id="PTHR10983:SF24">
    <property type="entry name" value="1-ACYLGLYCEROL-3-PHOSPHATE O-ACYLTRANSFERASE 3, ISOFORM E-RELATED"/>
    <property type="match status" value="1"/>
</dbReference>
<dbReference type="Proteomes" id="UP000663889">
    <property type="component" value="Unassembled WGS sequence"/>
</dbReference>
<evidence type="ECO:0000256" key="3">
    <source>
        <dbReference type="ARBA" id="ARBA00023315"/>
    </source>
</evidence>